<evidence type="ECO:0000313" key="2">
    <source>
        <dbReference type="Proteomes" id="UP000002058"/>
    </source>
</evidence>
<protein>
    <submittedName>
        <fullName evidence="1">Uncharacterized protein</fullName>
    </submittedName>
</protein>
<dbReference type="AlphaFoldDB" id="C4JPZ1"/>
<dbReference type="Proteomes" id="UP000002058">
    <property type="component" value="Unassembled WGS sequence"/>
</dbReference>
<dbReference type="HOGENOM" id="CLU_1918626_0_0_1"/>
<proteinExistence type="predicted"/>
<dbReference type="RefSeq" id="XP_002545117.1">
    <property type="nucleotide sequence ID" value="XM_002545071.1"/>
</dbReference>
<keyword evidence="2" id="KW-1185">Reference proteome</keyword>
<accession>C4JPZ1</accession>
<dbReference type="GeneID" id="8440019"/>
<organism evidence="1 2">
    <name type="scientific">Uncinocarpus reesii (strain UAMH 1704)</name>
    <dbReference type="NCBI Taxonomy" id="336963"/>
    <lineage>
        <taxon>Eukaryota</taxon>
        <taxon>Fungi</taxon>
        <taxon>Dikarya</taxon>
        <taxon>Ascomycota</taxon>
        <taxon>Pezizomycotina</taxon>
        <taxon>Eurotiomycetes</taxon>
        <taxon>Eurotiomycetidae</taxon>
        <taxon>Onygenales</taxon>
        <taxon>Onygenaceae</taxon>
        <taxon>Uncinocarpus</taxon>
    </lineage>
</organism>
<dbReference type="EMBL" id="CH476616">
    <property type="protein sequence ID" value="EEP79788.1"/>
    <property type="molecule type" value="Genomic_DNA"/>
</dbReference>
<gene>
    <name evidence="1" type="ORF">UREG_04634</name>
</gene>
<sequence length="132" mass="14265">MSSTFARSWGLPLGVGTTSSNELETRYSVQTLLRVQTNRLPPLFQTGLRCLLHALQSRGNLDPNPEVASTKMNPITLITFSVQGVHVLTIIPADLPTSGGAQVRFAICVNHHLKVNGSSNRQIVASESEGSR</sequence>
<evidence type="ECO:0000313" key="1">
    <source>
        <dbReference type="EMBL" id="EEP79788.1"/>
    </source>
</evidence>
<dbReference type="VEuPathDB" id="FungiDB:UREG_04634"/>
<name>C4JPZ1_UNCRE</name>
<dbReference type="InParanoid" id="C4JPZ1"/>
<dbReference type="KEGG" id="ure:UREG_04634"/>
<reference evidence="2" key="1">
    <citation type="journal article" date="2009" name="Genome Res.">
        <title>Comparative genomic analyses of the human fungal pathogens Coccidioides and their relatives.</title>
        <authorList>
            <person name="Sharpton T.J."/>
            <person name="Stajich J.E."/>
            <person name="Rounsley S.D."/>
            <person name="Gardner M.J."/>
            <person name="Wortman J.R."/>
            <person name="Jordar V.S."/>
            <person name="Maiti R."/>
            <person name="Kodira C.D."/>
            <person name="Neafsey D.E."/>
            <person name="Zeng Q."/>
            <person name="Hung C.-Y."/>
            <person name="McMahan C."/>
            <person name="Muszewska A."/>
            <person name="Grynberg M."/>
            <person name="Mandel M.A."/>
            <person name="Kellner E.M."/>
            <person name="Barker B.M."/>
            <person name="Galgiani J.N."/>
            <person name="Orbach M.J."/>
            <person name="Kirkland T.N."/>
            <person name="Cole G.T."/>
            <person name="Henn M.R."/>
            <person name="Birren B.W."/>
            <person name="Taylor J.W."/>
        </authorList>
    </citation>
    <scope>NUCLEOTIDE SEQUENCE [LARGE SCALE GENOMIC DNA]</scope>
    <source>
        <strain evidence="2">UAMH 1704</strain>
    </source>
</reference>